<evidence type="ECO:0000256" key="7">
    <source>
        <dbReference type="ARBA" id="ARBA00022989"/>
    </source>
</evidence>
<feature type="transmembrane region" description="Helical" evidence="13">
    <location>
        <begin position="318"/>
        <end position="345"/>
    </location>
</feature>
<dbReference type="Gene3D" id="1.20.1730.10">
    <property type="entry name" value="Sodium/glucose cotransporter"/>
    <property type="match status" value="1"/>
</dbReference>
<keyword evidence="8" id="KW-0915">Sodium</keyword>
<dbReference type="PROSITE" id="PS50283">
    <property type="entry name" value="NA_SOLUT_SYMP_3"/>
    <property type="match status" value="1"/>
</dbReference>
<feature type="transmembrane region" description="Helical" evidence="13">
    <location>
        <begin position="414"/>
        <end position="433"/>
    </location>
</feature>
<feature type="transmembrane region" description="Helical" evidence="13">
    <location>
        <begin position="190"/>
        <end position="208"/>
    </location>
</feature>
<evidence type="ECO:0000256" key="6">
    <source>
        <dbReference type="ARBA" id="ARBA00022847"/>
    </source>
</evidence>
<keyword evidence="4" id="KW-1003">Cell membrane</keyword>
<dbReference type="FunCoup" id="G0EG16">
    <property type="interactions" value="6"/>
</dbReference>
<gene>
    <name evidence="14" type="ordered locus">Pyrfu_0392</name>
</gene>
<evidence type="ECO:0000256" key="9">
    <source>
        <dbReference type="ARBA" id="ARBA00023065"/>
    </source>
</evidence>
<sequence length="469" mass="49308">MSVALWFAGLFVLFVAVGSLIAWLSRRMGIRTVEDFYTAGGRLGGFLAALTYAATTYSSFMMVGLVGFAYSTGVGSLGFELAYLIATLGLLSLVGPRIWRMARERGWVSPSEVLSGVYGSRTLGVAVALLYLVALVPYASAQFIGVGRVFEGLGLGFAYGVAAMFILSALWTLIAGMWSVATTDAFQGTWMIATAIALIAWLSTLIAGHDVDVARLVSEKGLLDLTSFWTPSTFLAFTIPWVFFAVTNPQVVQRLYVPRDAKSYRRMVTLFGLYGWAYTLLVVGIGLIAAGLSAANILPPVDARDKVTPTLLTLAPAPLAAATYVGIVAASISTVDSIVLSIASALSHELGLRGLKAAYIAVLLINTAAAAVALSRPAPIVEMSVLSSLLLLPLAVPTIIAALSPQSARGMGGYALASIVSGVAIAFAAALILGPKKAFIFNIWGVPLSLIVLIVSTVLVLPVLLRHRG</sequence>
<keyword evidence="15" id="KW-1185">Reference proteome</keyword>
<keyword evidence="5 13" id="KW-0812">Transmembrane</keyword>
<dbReference type="STRING" id="694429.Pyrfu_0392"/>
<evidence type="ECO:0000256" key="1">
    <source>
        <dbReference type="ARBA" id="ARBA00004651"/>
    </source>
</evidence>
<keyword evidence="11" id="KW-0739">Sodium transport</keyword>
<evidence type="ECO:0000313" key="14">
    <source>
        <dbReference type="EMBL" id="AEM38264.1"/>
    </source>
</evidence>
<feature type="transmembrane region" description="Helical" evidence="13">
    <location>
        <begin position="357"/>
        <end position="374"/>
    </location>
</feature>
<evidence type="ECO:0000256" key="12">
    <source>
        <dbReference type="RuleBase" id="RU362091"/>
    </source>
</evidence>
<evidence type="ECO:0000256" key="8">
    <source>
        <dbReference type="ARBA" id="ARBA00023053"/>
    </source>
</evidence>
<protein>
    <submittedName>
        <fullName evidence="14">Na+/solute symporter</fullName>
    </submittedName>
</protein>
<proteinExistence type="inferred from homology"/>
<evidence type="ECO:0000313" key="15">
    <source>
        <dbReference type="Proteomes" id="UP000001037"/>
    </source>
</evidence>
<feature type="transmembrane region" description="Helical" evidence="13">
    <location>
        <begin position="268"/>
        <end position="298"/>
    </location>
</feature>
<evidence type="ECO:0000256" key="5">
    <source>
        <dbReference type="ARBA" id="ARBA00022692"/>
    </source>
</evidence>
<dbReference type="GO" id="GO:0006814">
    <property type="term" value="P:sodium ion transport"/>
    <property type="evidence" value="ECO:0007669"/>
    <property type="project" value="UniProtKB-KW"/>
</dbReference>
<dbReference type="InterPro" id="IPR050277">
    <property type="entry name" value="Sodium:Solute_Symporter"/>
</dbReference>
<name>G0EG16_PYRF1</name>
<feature type="transmembrane region" description="Helical" evidence="13">
    <location>
        <begin position="439"/>
        <end position="465"/>
    </location>
</feature>
<dbReference type="HOGENOM" id="CLU_018808_15_0_2"/>
<dbReference type="InParanoid" id="G0EG16"/>
<evidence type="ECO:0000256" key="11">
    <source>
        <dbReference type="ARBA" id="ARBA00023201"/>
    </source>
</evidence>
<comment type="similarity">
    <text evidence="2 12">Belongs to the sodium:solute symporter (SSF) (TC 2.A.21) family.</text>
</comment>
<evidence type="ECO:0000256" key="3">
    <source>
        <dbReference type="ARBA" id="ARBA00022448"/>
    </source>
</evidence>
<dbReference type="GO" id="GO:0015293">
    <property type="term" value="F:symporter activity"/>
    <property type="evidence" value="ECO:0007669"/>
    <property type="project" value="UniProtKB-KW"/>
</dbReference>
<dbReference type="GO" id="GO:0005886">
    <property type="term" value="C:plasma membrane"/>
    <property type="evidence" value="ECO:0007669"/>
    <property type="project" value="UniProtKB-SubCell"/>
</dbReference>
<keyword evidence="10 13" id="KW-0472">Membrane</keyword>
<keyword evidence="7 13" id="KW-1133">Transmembrane helix</keyword>
<evidence type="ECO:0000256" key="2">
    <source>
        <dbReference type="ARBA" id="ARBA00006434"/>
    </source>
</evidence>
<dbReference type="KEGG" id="pfm:Pyrfu_0392"/>
<feature type="transmembrane region" description="Helical" evidence="13">
    <location>
        <begin position="228"/>
        <end position="247"/>
    </location>
</feature>
<evidence type="ECO:0000256" key="4">
    <source>
        <dbReference type="ARBA" id="ARBA00022475"/>
    </source>
</evidence>
<keyword evidence="9" id="KW-0406">Ion transport</keyword>
<reference evidence="14 15" key="1">
    <citation type="journal article" date="2011" name="Stand. Genomic Sci.">
        <title>Complete genome sequence of the hyperthermophilic chemolithoautotroph Pyrolobus fumarii type strain (1A).</title>
        <authorList>
            <person name="Anderson I."/>
            <person name="Goker M."/>
            <person name="Nolan M."/>
            <person name="Lucas S."/>
            <person name="Hammon N."/>
            <person name="Deshpande S."/>
            <person name="Cheng J.F."/>
            <person name="Tapia R."/>
            <person name="Han C."/>
            <person name="Goodwin L."/>
            <person name="Pitluck S."/>
            <person name="Huntemann M."/>
            <person name="Liolios K."/>
            <person name="Ivanova N."/>
            <person name="Pagani I."/>
            <person name="Mavromatis K."/>
            <person name="Ovchinikova G."/>
            <person name="Pati A."/>
            <person name="Chen A."/>
            <person name="Palaniappan K."/>
            <person name="Land M."/>
            <person name="Hauser L."/>
            <person name="Brambilla E.M."/>
            <person name="Huber H."/>
            <person name="Yasawong M."/>
            <person name="Rohde M."/>
            <person name="Spring S."/>
            <person name="Abt B."/>
            <person name="Sikorski J."/>
            <person name="Wirth R."/>
            <person name="Detter J.C."/>
            <person name="Woyke T."/>
            <person name="Bristow J."/>
            <person name="Eisen J.A."/>
            <person name="Markowitz V."/>
            <person name="Hugenholtz P."/>
            <person name="Kyrpides N.C."/>
            <person name="Klenk H.P."/>
            <person name="Lapidus A."/>
        </authorList>
    </citation>
    <scope>NUCLEOTIDE SEQUENCE [LARGE SCALE GENOMIC DNA]</scope>
    <source>
        <strain evidence="15">DSM 11204 / 1A</strain>
    </source>
</reference>
<keyword evidence="6" id="KW-0769">Symport</keyword>
<dbReference type="Proteomes" id="UP000001037">
    <property type="component" value="Chromosome"/>
</dbReference>
<dbReference type="AlphaFoldDB" id="G0EG16"/>
<dbReference type="EMBL" id="CP002838">
    <property type="protein sequence ID" value="AEM38264.1"/>
    <property type="molecule type" value="Genomic_DNA"/>
</dbReference>
<evidence type="ECO:0000256" key="10">
    <source>
        <dbReference type="ARBA" id="ARBA00023136"/>
    </source>
</evidence>
<feature type="transmembrane region" description="Helical" evidence="13">
    <location>
        <begin position="46"/>
        <end position="69"/>
    </location>
</feature>
<feature type="transmembrane region" description="Helical" evidence="13">
    <location>
        <begin position="157"/>
        <end position="178"/>
    </location>
</feature>
<feature type="transmembrane region" description="Helical" evidence="13">
    <location>
        <begin position="6"/>
        <end position="25"/>
    </location>
</feature>
<accession>G0EG16</accession>
<dbReference type="InterPro" id="IPR001734">
    <property type="entry name" value="Na/solute_symporter"/>
</dbReference>
<organism evidence="14 15">
    <name type="scientific">Pyrolobus fumarii (strain DSM 11204 / 1A)</name>
    <dbReference type="NCBI Taxonomy" id="694429"/>
    <lineage>
        <taxon>Archaea</taxon>
        <taxon>Thermoproteota</taxon>
        <taxon>Thermoprotei</taxon>
        <taxon>Desulfurococcales</taxon>
        <taxon>Pyrodictiaceae</taxon>
        <taxon>Pyrolobus</taxon>
    </lineage>
</organism>
<evidence type="ECO:0000256" key="13">
    <source>
        <dbReference type="SAM" id="Phobius"/>
    </source>
</evidence>
<dbReference type="PANTHER" id="PTHR48086">
    <property type="entry name" value="SODIUM/PROLINE SYMPORTER-RELATED"/>
    <property type="match status" value="1"/>
</dbReference>
<dbReference type="OrthoDB" id="19182at2157"/>
<feature type="transmembrane region" description="Helical" evidence="13">
    <location>
        <begin position="81"/>
        <end position="102"/>
    </location>
</feature>
<dbReference type="InterPro" id="IPR038377">
    <property type="entry name" value="Na/Glc_symporter_sf"/>
</dbReference>
<dbReference type="CDD" id="cd10322">
    <property type="entry name" value="SLC5sbd"/>
    <property type="match status" value="1"/>
</dbReference>
<dbReference type="Pfam" id="PF00474">
    <property type="entry name" value="SSF"/>
    <property type="match status" value="1"/>
</dbReference>
<comment type="subcellular location">
    <subcellularLocation>
        <location evidence="1">Cell membrane</location>
        <topology evidence="1">Multi-pass membrane protein</topology>
    </subcellularLocation>
</comment>
<dbReference type="eggNOG" id="arCOG01316">
    <property type="taxonomic scope" value="Archaea"/>
</dbReference>
<feature type="transmembrane region" description="Helical" evidence="13">
    <location>
        <begin position="123"/>
        <end position="145"/>
    </location>
</feature>
<keyword evidence="3" id="KW-0813">Transport</keyword>
<feature type="transmembrane region" description="Helical" evidence="13">
    <location>
        <begin position="380"/>
        <end position="402"/>
    </location>
</feature>
<dbReference type="PANTHER" id="PTHR48086:SF3">
    <property type="entry name" value="SODIUM_PROLINE SYMPORTER"/>
    <property type="match status" value="1"/>
</dbReference>